<dbReference type="VEuPathDB" id="GiardiaDB:GMRT_10292"/>
<keyword evidence="1" id="KW-0812">Transmembrane</keyword>
<gene>
    <name evidence="2" type="ORF">GMRT_10292</name>
</gene>
<evidence type="ECO:0000313" key="2">
    <source>
        <dbReference type="EMBL" id="TNJ29867.1"/>
    </source>
</evidence>
<keyword evidence="1" id="KW-0472">Membrane</keyword>
<keyword evidence="3" id="KW-1185">Reference proteome</keyword>
<dbReference type="EMBL" id="VDLU01000001">
    <property type="protein sequence ID" value="TNJ29867.1"/>
    <property type="molecule type" value="Genomic_DNA"/>
</dbReference>
<proteinExistence type="predicted"/>
<feature type="transmembrane region" description="Helical" evidence="1">
    <location>
        <begin position="6"/>
        <end position="25"/>
    </location>
</feature>
<evidence type="ECO:0000313" key="3">
    <source>
        <dbReference type="Proteomes" id="UP000315496"/>
    </source>
</evidence>
<dbReference type="AlphaFoldDB" id="A0A4Z1T9N3"/>
<keyword evidence="1" id="KW-1133">Transmembrane helix</keyword>
<protein>
    <submittedName>
        <fullName evidence="2">Uncharacterized protein</fullName>
    </submittedName>
</protein>
<evidence type="ECO:0000256" key="1">
    <source>
        <dbReference type="SAM" id="Phobius"/>
    </source>
</evidence>
<accession>A0A4Z1T9N3</accession>
<comment type="caution">
    <text evidence="2">The sequence shown here is derived from an EMBL/GenBank/DDBJ whole genome shotgun (WGS) entry which is preliminary data.</text>
</comment>
<reference evidence="2 3" key="1">
    <citation type="submission" date="2019-05" db="EMBL/GenBank/DDBJ databases">
        <title>The compact genome of Giardia muris reveals important steps in the evolution of intestinal protozoan parasites.</title>
        <authorList>
            <person name="Xu F."/>
            <person name="Jimenez-Gonzalez A."/>
            <person name="Einarsson E."/>
            <person name="Astvaldsson A."/>
            <person name="Peirasmaki D."/>
            <person name="Eckmann L."/>
            <person name="Andersson J.O."/>
            <person name="Svard S.G."/>
            <person name="Jerlstrom-Hultqvist J."/>
        </authorList>
    </citation>
    <scope>NUCLEOTIDE SEQUENCE [LARGE SCALE GENOMIC DNA]</scope>
    <source>
        <strain evidence="2 3">Roberts-Thomson</strain>
    </source>
</reference>
<organism evidence="2 3">
    <name type="scientific">Giardia muris</name>
    <dbReference type="NCBI Taxonomy" id="5742"/>
    <lineage>
        <taxon>Eukaryota</taxon>
        <taxon>Metamonada</taxon>
        <taxon>Diplomonadida</taxon>
        <taxon>Hexamitidae</taxon>
        <taxon>Giardiinae</taxon>
        <taxon>Giardia</taxon>
    </lineage>
</organism>
<dbReference type="Proteomes" id="UP000315496">
    <property type="component" value="Chromosome 1"/>
</dbReference>
<name>A0A4Z1T9N3_GIAMU</name>
<sequence length="190" mass="21395">MLSRQTFILVYSALITLAIQVVLLARRQRFRPTILLTGTNEAASLALFRHLIAPSKGPDSLADISEHYGTIEALECKMVVVYIPRAKLAEYLRRNRVAVRNTMLTVYTTTPGAWDEAVQDIQLLFEARWLGSDVILSLLSPYSAMLRNRVEMALHERGVPAHEVEDRLLHVVDAEATYPLALYQAIVQHA</sequence>